<accession>A0AAE0YPP3</accession>
<dbReference type="Proteomes" id="UP001283361">
    <property type="component" value="Unassembled WGS sequence"/>
</dbReference>
<proteinExistence type="predicted"/>
<protein>
    <submittedName>
        <fullName evidence="1">Uncharacterized protein</fullName>
    </submittedName>
</protein>
<gene>
    <name evidence="1" type="ORF">RRG08_007092</name>
</gene>
<feature type="non-terminal residue" evidence="1">
    <location>
        <position position="90"/>
    </location>
</feature>
<sequence>AVGLVSLSLGLADFHIDLSEVEVPGMGLFKACPNLTTTDLESDSGMSLVSELKGYNLYLPSLALISYILKWSPQCLLHTLIQAIHSDRTS</sequence>
<dbReference type="AlphaFoldDB" id="A0AAE0YPP3"/>
<name>A0AAE0YPP3_9GAST</name>
<evidence type="ECO:0000313" key="1">
    <source>
        <dbReference type="EMBL" id="KAK3752854.1"/>
    </source>
</evidence>
<reference evidence="1" key="1">
    <citation type="journal article" date="2023" name="G3 (Bethesda)">
        <title>A reference genome for the long-term kleptoplast-retaining sea slug Elysia crispata morphotype clarki.</title>
        <authorList>
            <person name="Eastman K.E."/>
            <person name="Pendleton A.L."/>
            <person name="Shaikh M.A."/>
            <person name="Suttiyut T."/>
            <person name="Ogas R."/>
            <person name="Tomko P."/>
            <person name="Gavelis G."/>
            <person name="Widhalm J.R."/>
            <person name="Wisecaver J.H."/>
        </authorList>
    </citation>
    <scope>NUCLEOTIDE SEQUENCE</scope>
    <source>
        <strain evidence="1">ECLA1</strain>
    </source>
</reference>
<keyword evidence="2" id="KW-1185">Reference proteome</keyword>
<dbReference type="EMBL" id="JAWDGP010005738">
    <property type="protein sequence ID" value="KAK3752854.1"/>
    <property type="molecule type" value="Genomic_DNA"/>
</dbReference>
<evidence type="ECO:0000313" key="2">
    <source>
        <dbReference type="Proteomes" id="UP001283361"/>
    </source>
</evidence>
<organism evidence="1 2">
    <name type="scientific">Elysia crispata</name>
    <name type="common">lettuce slug</name>
    <dbReference type="NCBI Taxonomy" id="231223"/>
    <lineage>
        <taxon>Eukaryota</taxon>
        <taxon>Metazoa</taxon>
        <taxon>Spiralia</taxon>
        <taxon>Lophotrochozoa</taxon>
        <taxon>Mollusca</taxon>
        <taxon>Gastropoda</taxon>
        <taxon>Heterobranchia</taxon>
        <taxon>Euthyneura</taxon>
        <taxon>Panpulmonata</taxon>
        <taxon>Sacoglossa</taxon>
        <taxon>Placobranchoidea</taxon>
        <taxon>Plakobranchidae</taxon>
        <taxon>Elysia</taxon>
    </lineage>
</organism>
<comment type="caution">
    <text evidence="1">The sequence shown here is derived from an EMBL/GenBank/DDBJ whole genome shotgun (WGS) entry which is preliminary data.</text>
</comment>